<evidence type="ECO:0000256" key="1">
    <source>
        <dbReference type="ARBA" id="ARBA00000757"/>
    </source>
</evidence>
<evidence type="ECO:0000256" key="5">
    <source>
        <dbReference type="ARBA" id="ARBA00022833"/>
    </source>
</evidence>
<dbReference type="InterPro" id="IPR051804">
    <property type="entry name" value="Carb_Metab_Reg_Kinase/Isom"/>
</dbReference>
<dbReference type="PIRSF" id="PIRSF036894">
    <property type="entry name" value="PMI_Firm_short"/>
    <property type="match status" value="1"/>
</dbReference>
<evidence type="ECO:0000259" key="10">
    <source>
        <dbReference type="Pfam" id="PF20511"/>
    </source>
</evidence>
<dbReference type="Proteomes" id="UP000182110">
    <property type="component" value="Unassembled WGS sequence"/>
</dbReference>
<reference evidence="12 13" key="1">
    <citation type="journal article" date="2014" name="Genome Announc.">
        <title>Genome Sequence of Bacillus simplex Strain P558, Isolated from a Human Fecal Sample.</title>
        <authorList>
            <person name="Croce O."/>
            <person name="Hugon P."/>
            <person name="Lagier J.C."/>
            <person name="Bibi F."/>
            <person name="Robert C."/>
            <person name="Azhar E.I."/>
            <person name="Raoult D."/>
            <person name="Fournier P.E."/>
        </authorList>
    </citation>
    <scope>NUCLEOTIDE SEQUENCE [LARGE SCALE GENOMIC DNA]</scope>
    <source>
        <strain evidence="12 13">P558</strain>
    </source>
</reference>
<dbReference type="PANTHER" id="PTHR42742:SF3">
    <property type="entry name" value="FRUCTOKINASE"/>
    <property type="match status" value="1"/>
</dbReference>
<feature type="binding site" evidence="8">
    <location>
        <position position="97"/>
    </location>
    <ligand>
        <name>Zn(2+)</name>
        <dbReference type="ChEBI" id="CHEBI:29105"/>
    </ligand>
</feature>
<evidence type="ECO:0000256" key="4">
    <source>
        <dbReference type="ARBA" id="ARBA00022723"/>
    </source>
</evidence>
<feature type="domain" description="Phosphomannose isomerase type I catalytic" evidence="10">
    <location>
        <begin position="6"/>
        <end position="104"/>
    </location>
</feature>
<evidence type="ECO:0000256" key="6">
    <source>
        <dbReference type="ARBA" id="ARBA00023235"/>
    </source>
</evidence>
<comment type="cofactor">
    <cofactor evidence="8">
        <name>Zn(2+)</name>
        <dbReference type="ChEBI" id="CHEBI:29105"/>
    </cofactor>
    <text evidence="8">Binds 1 zinc ion per subunit.</text>
</comment>
<feature type="active site" evidence="9">
    <location>
        <position position="192"/>
    </location>
</feature>
<evidence type="ECO:0000256" key="2">
    <source>
        <dbReference type="ARBA" id="ARBA00010772"/>
    </source>
</evidence>
<gene>
    <name evidence="12" type="primary">manA</name>
    <name evidence="12" type="ORF">BN1180_04016</name>
</gene>
<dbReference type="GO" id="GO:0008270">
    <property type="term" value="F:zinc ion binding"/>
    <property type="evidence" value="ECO:0007669"/>
    <property type="project" value="UniProtKB-UniRule"/>
</dbReference>
<dbReference type="EC" id="5.3.1.8" evidence="3 7"/>
<dbReference type="NCBIfam" id="TIGR00218">
    <property type="entry name" value="manA"/>
    <property type="match status" value="1"/>
</dbReference>
<dbReference type="Gene3D" id="2.60.120.10">
    <property type="entry name" value="Jelly Rolls"/>
    <property type="match status" value="2"/>
</dbReference>
<accession>A0AAN2PJK5</accession>
<protein>
    <recommendedName>
        <fullName evidence="3 7">Mannose-6-phosphate isomerase</fullName>
        <ecNumber evidence="3 7">5.3.1.8</ecNumber>
    </recommendedName>
</protein>
<evidence type="ECO:0000259" key="11">
    <source>
        <dbReference type="Pfam" id="PF21621"/>
    </source>
</evidence>
<organism evidence="12 13">
    <name type="scientific">Peribacillus simplex</name>
    <dbReference type="NCBI Taxonomy" id="1478"/>
    <lineage>
        <taxon>Bacteria</taxon>
        <taxon>Bacillati</taxon>
        <taxon>Bacillota</taxon>
        <taxon>Bacilli</taxon>
        <taxon>Bacillales</taxon>
        <taxon>Bacillaceae</taxon>
        <taxon>Peribacillus</taxon>
    </lineage>
</organism>
<feature type="binding site" evidence="8">
    <location>
        <position position="172"/>
    </location>
    <ligand>
        <name>Zn(2+)</name>
        <dbReference type="ChEBI" id="CHEBI:29105"/>
    </ligand>
</feature>
<dbReference type="CDD" id="cd07010">
    <property type="entry name" value="cupin_PMI_type_I_N_bac"/>
    <property type="match status" value="1"/>
</dbReference>
<keyword evidence="13" id="KW-1185">Reference proteome</keyword>
<evidence type="ECO:0000256" key="9">
    <source>
        <dbReference type="PIRSR" id="PIRSR036894-2"/>
    </source>
</evidence>
<dbReference type="InterPro" id="IPR011051">
    <property type="entry name" value="RmlC_Cupin_sf"/>
</dbReference>
<dbReference type="InterPro" id="IPR049071">
    <property type="entry name" value="MPI_cupin_dom"/>
</dbReference>
<comment type="catalytic activity">
    <reaction evidence="1 7">
        <text>D-mannose 6-phosphate = D-fructose 6-phosphate</text>
        <dbReference type="Rhea" id="RHEA:12356"/>
        <dbReference type="ChEBI" id="CHEBI:58735"/>
        <dbReference type="ChEBI" id="CHEBI:61527"/>
        <dbReference type="EC" id="5.3.1.8"/>
    </reaction>
</comment>
<evidence type="ECO:0000313" key="13">
    <source>
        <dbReference type="Proteomes" id="UP000182110"/>
    </source>
</evidence>
<feature type="domain" description="Mannose-6-phosphate isomerase cupin" evidence="11">
    <location>
        <begin position="237"/>
        <end position="315"/>
    </location>
</feature>
<keyword evidence="5 7" id="KW-0862">Zinc</keyword>
<dbReference type="InterPro" id="IPR014710">
    <property type="entry name" value="RmlC-like_jellyroll"/>
</dbReference>
<feature type="binding site" evidence="8">
    <location>
        <position position="115"/>
    </location>
    <ligand>
        <name>Zn(2+)</name>
        <dbReference type="ChEBI" id="CHEBI:29105"/>
    </ligand>
</feature>
<comment type="similarity">
    <text evidence="2 7">Belongs to the mannose-6-phosphate isomerase type 1 family.</text>
</comment>
<evidence type="ECO:0000256" key="8">
    <source>
        <dbReference type="PIRSR" id="PIRSR036894-1"/>
    </source>
</evidence>
<comment type="caution">
    <text evidence="12">The sequence shown here is derived from an EMBL/GenBank/DDBJ whole genome shotgun (WGS) entry which is preliminary data.</text>
</comment>
<dbReference type="InterPro" id="IPR046457">
    <property type="entry name" value="PMI_typeI_cat"/>
</dbReference>
<dbReference type="RefSeq" id="WP_072273283.1">
    <property type="nucleotide sequence ID" value="NZ_CCXW01000001.1"/>
</dbReference>
<proteinExistence type="inferred from homology"/>
<dbReference type="Pfam" id="PF21621">
    <property type="entry name" value="MPI_cupin_dom"/>
    <property type="match status" value="1"/>
</dbReference>
<evidence type="ECO:0000256" key="3">
    <source>
        <dbReference type="ARBA" id="ARBA00011956"/>
    </source>
</evidence>
<dbReference type="InterPro" id="IPR014628">
    <property type="entry name" value="Man6P_isomerase_Firm_short"/>
</dbReference>
<dbReference type="GO" id="GO:0004476">
    <property type="term" value="F:mannose-6-phosphate isomerase activity"/>
    <property type="evidence" value="ECO:0007669"/>
    <property type="project" value="UniProtKB-UniRule"/>
</dbReference>
<dbReference type="InterPro" id="IPR001250">
    <property type="entry name" value="Man6P_Isoase-1"/>
</dbReference>
<name>A0AAN2PJK5_9BACI</name>
<keyword evidence="4 7" id="KW-0479">Metal-binding</keyword>
<sequence length="315" mass="36339">MNEPIFLSPSFHERIWGGTRLKNVYHYDIPSEQTGECWAISGHKHGESIVVSGEYFGKTLSELWDNSPDLFGFYKSDRFPLLTKILDANYDLSVQVHPDDSFAQNFEHGEWGKTECWYIIDCEEDAEIIFGHNAQTKSELIAMIQNNQWDVLLQRVKIKPGDFFYVPSGTVHALGKGTLVLETQQSSDTTYRVYDYDRPSPSGDKRELHIEKAVAVMTVPHVAKKVEPKVWEMDEATITTFVEDRYFTVYKWEVHSRLELVQDQHFMIVSVLEGEGTLEVNRNVYPIDKGQHFILPYRIENFVLNGNMSLIVSHP</sequence>
<evidence type="ECO:0000313" key="12">
    <source>
        <dbReference type="EMBL" id="CEG33834.1"/>
    </source>
</evidence>
<dbReference type="SUPFAM" id="SSF51182">
    <property type="entry name" value="RmlC-like cupins"/>
    <property type="match status" value="1"/>
</dbReference>
<dbReference type="Pfam" id="PF20511">
    <property type="entry name" value="PMI_typeI_cat"/>
    <property type="match status" value="1"/>
</dbReference>
<dbReference type="EMBL" id="CCXW01000001">
    <property type="protein sequence ID" value="CEG33834.1"/>
    <property type="molecule type" value="Genomic_DNA"/>
</dbReference>
<keyword evidence="6 7" id="KW-0413">Isomerase</keyword>
<dbReference type="GO" id="GO:0005975">
    <property type="term" value="P:carbohydrate metabolic process"/>
    <property type="evidence" value="ECO:0007669"/>
    <property type="project" value="UniProtKB-UniRule"/>
</dbReference>
<evidence type="ECO:0000256" key="7">
    <source>
        <dbReference type="PIRNR" id="PIRNR036894"/>
    </source>
</evidence>
<dbReference type="AlphaFoldDB" id="A0AAN2PJK5"/>
<dbReference type="PANTHER" id="PTHR42742">
    <property type="entry name" value="TRANSCRIPTIONAL REPRESSOR MPRA"/>
    <property type="match status" value="1"/>
</dbReference>